<dbReference type="Proteomes" id="UP001638806">
    <property type="component" value="Unassembled WGS sequence"/>
</dbReference>
<accession>A0ACC4DK61</accession>
<organism evidence="1 2">
    <name type="scientific">Purpureocillium lilacinum</name>
    <name type="common">Paecilomyces lilacinus</name>
    <dbReference type="NCBI Taxonomy" id="33203"/>
    <lineage>
        <taxon>Eukaryota</taxon>
        <taxon>Fungi</taxon>
        <taxon>Dikarya</taxon>
        <taxon>Ascomycota</taxon>
        <taxon>Pezizomycotina</taxon>
        <taxon>Sordariomycetes</taxon>
        <taxon>Hypocreomycetidae</taxon>
        <taxon>Hypocreales</taxon>
        <taxon>Ophiocordycipitaceae</taxon>
        <taxon>Purpureocillium</taxon>
    </lineage>
</organism>
<protein>
    <submittedName>
        <fullName evidence="1">Uncharacterized protein</fullName>
    </submittedName>
</protein>
<keyword evidence="2" id="KW-1185">Reference proteome</keyword>
<proteinExistence type="predicted"/>
<evidence type="ECO:0000313" key="2">
    <source>
        <dbReference type="Proteomes" id="UP001638806"/>
    </source>
</evidence>
<dbReference type="EMBL" id="JBGNUJ010000010">
    <property type="protein sequence ID" value="KAL3955730.1"/>
    <property type="molecule type" value="Genomic_DNA"/>
</dbReference>
<reference evidence="1" key="1">
    <citation type="submission" date="2024-12" db="EMBL/GenBank/DDBJ databases">
        <title>Comparative genomics and development of molecular markers within Purpureocillium lilacinum and among Purpureocillium species.</title>
        <authorList>
            <person name="Yeh Z.-Y."/>
            <person name="Ni N.-T."/>
            <person name="Lo P.-H."/>
            <person name="Mushyakhwo K."/>
            <person name="Lin C.-F."/>
            <person name="Nai Y.-S."/>
        </authorList>
    </citation>
    <scope>NUCLEOTIDE SEQUENCE</scope>
    <source>
        <strain evidence="1">NCHU-NPUST-175</strain>
    </source>
</reference>
<comment type="caution">
    <text evidence="1">The sequence shown here is derived from an EMBL/GenBank/DDBJ whole genome shotgun (WGS) entry which is preliminary data.</text>
</comment>
<gene>
    <name evidence="1" type="ORF">ACCO45_011293</name>
</gene>
<evidence type="ECO:0000313" key="1">
    <source>
        <dbReference type="EMBL" id="KAL3955730.1"/>
    </source>
</evidence>
<sequence length="135" mass="14502">MSSAQTQTRAQPPDHHVDEDVDADAAIDEEDITLRCCAPVYALTAPVEVGEIGSGGRAGSSAFFAWPLLGPLLFPNETSDARDHCANERTFLSYLRIAIYLAVLSVAITLSFHLKNQPTNLERRMAKPSASSSGA</sequence>
<name>A0ACC4DK61_PURLI</name>